<feature type="compositionally biased region" description="Basic residues" evidence="1">
    <location>
        <begin position="179"/>
        <end position="189"/>
    </location>
</feature>
<keyword evidence="3" id="KW-1185">Reference proteome</keyword>
<feature type="compositionally biased region" description="Basic and acidic residues" evidence="1">
    <location>
        <begin position="72"/>
        <end position="90"/>
    </location>
</feature>
<organism evidence="2 3">
    <name type="scientific">Batillaria attramentaria</name>
    <dbReference type="NCBI Taxonomy" id="370345"/>
    <lineage>
        <taxon>Eukaryota</taxon>
        <taxon>Metazoa</taxon>
        <taxon>Spiralia</taxon>
        <taxon>Lophotrochozoa</taxon>
        <taxon>Mollusca</taxon>
        <taxon>Gastropoda</taxon>
        <taxon>Caenogastropoda</taxon>
        <taxon>Sorbeoconcha</taxon>
        <taxon>Cerithioidea</taxon>
        <taxon>Batillariidae</taxon>
        <taxon>Batillaria</taxon>
    </lineage>
</organism>
<evidence type="ECO:0000256" key="1">
    <source>
        <dbReference type="SAM" id="MobiDB-lite"/>
    </source>
</evidence>
<feature type="compositionally biased region" description="Gly residues" evidence="1">
    <location>
        <begin position="163"/>
        <end position="172"/>
    </location>
</feature>
<gene>
    <name evidence="2" type="ORF">BaRGS_00028919</name>
</gene>
<feature type="region of interest" description="Disordered" evidence="1">
    <location>
        <begin position="64"/>
        <end position="189"/>
    </location>
</feature>
<sequence>MICYKVRHVLCPTLSVYKYFLSSVCSLESRDNPFLPGGDLSKEAEELLKKATIVRDKFYLDDQGRQQPIIDGGDHNSPRNAKEQTSHDVDGALPNATSSHANAGVVEERISPTAASKAAAAPGVAPHPRENGKAGDAGTSPDSVKLDVGGSPTADGARAGGSDSAGGGGGGDQQDKDKAKRRPKCCVVM</sequence>
<proteinExistence type="predicted"/>
<comment type="caution">
    <text evidence="2">The sequence shown here is derived from an EMBL/GenBank/DDBJ whole genome shotgun (WGS) entry which is preliminary data.</text>
</comment>
<reference evidence="2 3" key="1">
    <citation type="journal article" date="2023" name="Sci. Data">
        <title>Genome assembly of the Korean intertidal mud-creeper Batillaria attramentaria.</title>
        <authorList>
            <person name="Patra A.K."/>
            <person name="Ho P.T."/>
            <person name="Jun S."/>
            <person name="Lee S.J."/>
            <person name="Kim Y."/>
            <person name="Won Y.J."/>
        </authorList>
    </citation>
    <scope>NUCLEOTIDE SEQUENCE [LARGE SCALE GENOMIC DNA]</scope>
    <source>
        <strain evidence="2">Wonlab-2016</strain>
    </source>
</reference>
<evidence type="ECO:0000313" key="2">
    <source>
        <dbReference type="EMBL" id="KAK7479839.1"/>
    </source>
</evidence>
<feature type="compositionally biased region" description="Low complexity" evidence="1">
    <location>
        <begin position="112"/>
        <end position="126"/>
    </location>
</feature>
<dbReference type="AlphaFoldDB" id="A0ABD0JXW5"/>
<accession>A0ABD0JXW5</accession>
<evidence type="ECO:0000313" key="3">
    <source>
        <dbReference type="Proteomes" id="UP001519460"/>
    </source>
</evidence>
<name>A0ABD0JXW5_9CAEN</name>
<dbReference type="Proteomes" id="UP001519460">
    <property type="component" value="Unassembled WGS sequence"/>
</dbReference>
<protein>
    <submittedName>
        <fullName evidence="2">Uncharacterized protein</fullName>
    </submittedName>
</protein>
<dbReference type="EMBL" id="JACVVK020000294">
    <property type="protein sequence ID" value="KAK7479839.1"/>
    <property type="molecule type" value="Genomic_DNA"/>
</dbReference>